<dbReference type="EMBL" id="LODL01000005">
    <property type="protein sequence ID" value="KXB32371.1"/>
    <property type="molecule type" value="Genomic_DNA"/>
</dbReference>
<dbReference type="CDD" id="cd16329">
    <property type="entry name" value="LolA_like"/>
    <property type="match status" value="1"/>
</dbReference>
<evidence type="ECO:0000256" key="1">
    <source>
        <dbReference type="SAM" id="SignalP"/>
    </source>
</evidence>
<dbReference type="Pfam" id="PF07044">
    <property type="entry name" value="DUF1329"/>
    <property type="match status" value="1"/>
</dbReference>
<organism evidence="2 3">
    <name type="scientific">Dechloromonas denitrificans</name>
    <dbReference type="NCBI Taxonomy" id="281362"/>
    <lineage>
        <taxon>Bacteria</taxon>
        <taxon>Pseudomonadati</taxon>
        <taxon>Pseudomonadota</taxon>
        <taxon>Betaproteobacteria</taxon>
        <taxon>Rhodocyclales</taxon>
        <taxon>Azonexaceae</taxon>
        <taxon>Dechloromonas</taxon>
    </lineage>
</organism>
<protein>
    <recommendedName>
        <fullName evidence="4">Outer membrane lipoprotein-sorting protein</fullName>
    </recommendedName>
</protein>
<evidence type="ECO:0008006" key="4">
    <source>
        <dbReference type="Google" id="ProtNLM"/>
    </source>
</evidence>
<dbReference type="STRING" id="281362.AT959_01360"/>
<dbReference type="Proteomes" id="UP000070186">
    <property type="component" value="Unassembled WGS sequence"/>
</dbReference>
<accession>A0A133XN58</accession>
<dbReference type="Gene3D" id="2.50.20.10">
    <property type="entry name" value="Lipoprotein localisation LolA/LolB/LppX"/>
    <property type="match status" value="1"/>
</dbReference>
<evidence type="ECO:0000313" key="2">
    <source>
        <dbReference type="EMBL" id="KXB32371.1"/>
    </source>
</evidence>
<gene>
    <name evidence="2" type="ORF">AT959_01360</name>
</gene>
<dbReference type="InterPro" id="IPR010752">
    <property type="entry name" value="DUF1329"/>
</dbReference>
<keyword evidence="1" id="KW-0732">Signal</keyword>
<keyword evidence="3" id="KW-1185">Reference proteome</keyword>
<comment type="caution">
    <text evidence="2">The sequence shown here is derived from an EMBL/GenBank/DDBJ whole genome shotgun (WGS) entry which is preliminary data.</text>
</comment>
<sequence length="449" mass="49763">MRFQKSLTIVAVASTLSGLAHAGVTADEAKKLGTSLTAVGAEKGANKDGSIPAYTGGLTKAPAAYKAGDGLRPDPFADEKPLFSVDGKSTDKYGDKLTEGTKALMKKNPDYRIDVYKTQRTVAYPKAVEETTAKCATAAKTNAGGRSMEGCHAGFPFPIPKTGFEVMWNHLVRYEGVAYTVKYQNWNIDASGRPSISTEGTIVQDYPYWQADKADTGVYYKQRITYSGPARRAGEALMLIDPLDYTDKDRRAWQYLPGQRRVKVAPDLSHDTPNPGTGGTSTFDDVFLFNGSLDRYDFKLVGKKEMFVPYNTYRMAYNSTKEDLLKPKFLNPDLVRWEQHRVWVVEANLREGKRHVYSKRTFYIDEDSWTILASDEYDARGQLFRAGFAYMTPSYEAPAPYSATHGLYDLVAGSYSLSGYTAQTGGMRHSKPVSERDWSPEALAGAGIR</sequence>
<reference evidence="2 3" key="1">
    <citation type="submission" date="2015-12" db="EMBL/GenBank/DDBJ databases">
        <title>Nitrous oxide reduction kinetics distinguish bacteria harboring typical versus atypical NosZ.</title>
        <authorList>
            <person name="Yoon S."/>
            <person name="Nissen S."/>
            <person name="Park D."/>
            <person name="Sanford R.A."/>
            <person name="Loeffler F.E."/>
        </authorList>
    </citation>
    <scope>NUCLEOTIDE SEQUENCE [LARGE SCALE GENOMIC DNA]</scope>
    <source>
        <strain evidence="2 3">ATCC BAA-841</strain>
    </source>
</reference>
<feature type="chain" id="PRO_5007459894" description="Outer membrane lipoprotein-sorting protein" evidence="1">
    <location>
        <begin position="23"/>
        <end position="449"/>
    </location>
</feature>
<feature type="signal peptide" evidence="1">
    <location>
        <begin position="1"/>
        <end position="22"/>
    </location>
</feature>
<proteinExistence type="predicted"/>
<dbReference type="AlphaFoldDB" id="A0A133XN58"/>
<dbReference type="RefSeq" id="WP_066879796.1">
    <property type="nucleotide sequence ID" value="NZ_LODL01000005.1"/>
</dbReference>
<name>A0A133XN58_9RHOO</name>
<evidence type="ECO:0000313" key="3">
    <source>
        <dbReference type="Proteomes" id="UP000070186"/>
    </source>
</evidence>